<name>A0A0F9LNU3_9ZZZZ</name>
<reference evidence="1" key="1">
    <citation type="journal article" date="2015" name="Nature">
        <title>Complex archaea that bridge the gap between prokaryotes and eukaryotes.</title>
        <authorList>
            <person name="Spang A."/>
            <person name="Saw J.H."/>
            <person name="Jorgensen S.L."/>
            <person name="Zaremba-Niedzwiedzka K."/>
            <person name="Martijn J."/>
            <person name="Lind A.E."/>
            <person name="van Eijk R."/>
            <person name="Schleper C."/>
            <person name="Guy L."/>
            <person name="Ettema T.J."/>
        </authorList>
    </citation>
    <scope>NUCLEOTIDE SEQUENCE</scope>
</reference>
<gene>
    <name evidence="1" type="ORF">LCGC14_1192370</name>
</gene>
<evidence type="ECO:0000313" key="1">
    <source>
        <dbReference type="EMBL" id="KKM95023.1"/>
    </source>
</evidence>
<organism evidence="1">
    <name type="scientific">marine sediment metagenome</name>
    <dbReference type="NCBI Taxonomy" id="412755"/>
    <lineage>
        <taxon>unclassified sequences</taxon>
        <taxon>metagenomes</taxon>
        <taxon>ecological metagenomes</taxon>
    </lineage>
</organism>
<proteinExistence type="predicted"/>
<accession>A0A0F9LNU3</accession>
<dbReference type="EMBL" id="LAZR01006062">
    <property type="protein sequence ID" value="KKM95023.1"/>
    <property type="molecule type" value="Genomic_DNA"/>
</dbReference>
<protein>
    <submittedName>
        <fullName evidence="1">Uncharacterized protein</fullName>
    </submittedName>
</protein>
<dbReference type="AlphaFoldDB" id="A0A0F9LNU3"/>
<comment type="caution">
    <text evidence="1">The sequence shown here is derived from an EMBL/GenBank/DDBJ whole genome shotgun (WGS) entry which is preliminary data.</text>
</comment>
<sequence length="70" mass="8070">MSKKENNKGIRLLQQVGYLNKTLSANICPERGKKHLSYHKENASCSDKCEEEGFEKFRKELKEKGLVLSK</sequence>